<keyword evidence="1" id="KW-0812">Transmembrane</keyword>
<dbReference type="Proteomes" id="UP000685013">
    <property type="component" value="Chromosome 18"/>
</dbReference>
<feature type="transmembrane region" description="Helical" evidence="1">
    <location>
        <begin position="379"/>
        <end position="400"/>
    </location>
</feature>
<dbReference type="InterPro" id="IPR035669">
    <property type="entry name" value="SGNH_plant_lipase-like"/>
</dbReference>
<reference evidence="3 4" key="1">
    <citation type="journal article" date="2021" name="Hortic Res">
        <title>The domestication of Cucurbita argyrosperma as revealed by the genome of its wild relative.</title>
        <authorList>
            <person name="Barrera-Redondo J."/>
            <person name="Sanchez-de la Vega G."/>
            <person name="Aguirre-Liguori J.A."/>
            <person name="Castellanos-Morales G."/>
            <person name="Gutierrez-Guerrero Y.T."/>
            <person name="Aguirre-Dugua X."/>
            <person name="Aguirre-Planter E."/>
            <person name="Tenaillon M.I."/>
            <person name="Lira-Saade R."/>
            <person name="Eguiarte L.E."/>
        </authorList>
    </citation>
    <scope>NUCLEOTIDE SEQUENCE [LARGE SCALE GENOMIC DNA]</scope>
    <source>
        <strain evidence="3">JBR-2021</strain>
    </source>
</reference>
<protein>
    <submittedName>
        <fullName evidence="3">Alpha-L-fucosidase 3</fullName>
    </submittedName>
</protein>
<evidence type="ECO:0000313" key="3">
    <source>
        <dbReference type="EMBL" id="KAG6573702.1"/>
    </source>
</evidence>
<accession>A0AAV6M1N6</accession>
<dbReference type="Pfam" id="PF00657">
    <property type="entry name" value="Lipase_GDSL"/>
    <property type="match status" value="1"/>
</dbReference>
<dbReference type="InterPro" id="IPR001087">
    <property type="entry name" value="GDSL"/>
</dbReference>
<dbReference type="CDD" id="cd01837">
    <property type="entry name" value="SGNH_plant_lipase_like"/>
    <property type="match status" value="1"/>
</dbReference>
<dbReference type="PANTHER" id="PTHR31210">
    <property type="entry name" value="OS06G0731900 PROTEIN"/>
    <property type="match status" value="1"/>
</dbReference>
<proteinExistence type="predicted"/>
<dbReference type="GO" id="GO:0016788">
    <property type="term" value="F:hydrolase activity, acting on ester bonds"/>
    <property type="evidence" value="ECO:0007669"/>
    <property type="project" value="InterPro"/>
</dbReference>
<feature type="chain" id="PRO_5043518192" evidence="2">
    <location>
        <begin position="23"/>
        <end position="747"/>
    </location>
</feature>
<feature type="non-terminal residue" evidence="3">
    <location>
        <position position="1"/>
    </location>
</feature>
<evidence type="ECO:0000256" key="1">
    <source>
        <dbReference type="SAM" id="Phobius"/>
    </source>
</evidence>
<keyword evidence="4" id="KW-1185">Reference proteome</keyword>
<dbReference type="InterPro" id="IPR007877">
    <property type="entry name" value="DUF707"/>
</dbReference>
<dbReference type="Pfam" id="PF05212">
    <property type="entry name" value="DUF707"/>
    <property type="match status" value="1"/>
</dbReference>
<comment type="caution">
    <text evidence="3">The sequence shown here is derived from an EMBL/GenBank/DDBJ whole genome shotgun (WGS) entry which is preliminary data.</text>
</comment>
<evidence type="ECO:0000313" key="4">
    <source>
        <dbReference type="Proteomes" id="UP000685013"/>
    </source>
</evidence>
<organism evidence="3 4">
    <name type="scientific">Cucurbita argyrosperma subsp. sororia</name>
    <dbReference type="NCBI Taxonomy" id="37648"/>
    <lineage>
        <taxon>Eukaryota</taxon>
        <taxon>Viridiplantae</taxon>
        <taxon>Streptophyta</taxon>
        <taxon>Embryophyta</taxon>
        <taxon>Tracheophyta</taxon>
        <taxon>Spermatophyta</taxon>
        <taxon>Magnoliopsida</taxon>
        <taxon>eudicotyledons</taxon>
        <taxon>Gunneridae</taxon>
        <taxon>Pentapetalae</taxon>
        <taxon>rosids</taxon>
        <taxon>fabids</taxon>
        <taxon>Cucurbitales</taxon>
        <taxon>Cucurbitaceae</taxon>
        <taxon>Cucurbiteae</taxon>
        <taxon>Cucurbita</taxon>
    </lineage>
</organism>
<feature type="signal peptide" evidence="2">
    <location>
        <begin position="1"/>
        <end position="22"/>
    </location>
</feature>
<dbReference type="AlphaFoldDB" id="A0AAV6M1N6"/>
<evidence type="ECO:0000256" key="2">
    <source>
        <dbReference type="SAM" id="SignalP"/>
    </source>
</evidence>
<keyword evidence="1" id="KW-1133">Transmembrane helix</keyword>
<gene>
    <name evidence="3" type="primary">FXG1</name>
    <name evidence="3" type="ORF">SDJN03_27589</name>
</gene>
<keyword evidence="1" id="KW-0472">Membrane</keyword>
<sequence>MECRSLMIAVFALLLVPHSVLARKPCNFPAVFNFGDSNSDTGGLSAVFGQAPPPNGMSYFHGPAGRYCDGRLVIDFIAESLGLPYLSAYLNALGANFSHGANFATAGSTVRPQNRTLQQSGFSPISLDVQYNEFYDFRRRSQTVRNRLGGFFKPLLPKETSFGRALYTFDIGQNDLTSGYFANMTVEQVRDYIPQWVHSQGGRFFWIHNTGPVGCLPYVLDRMPVSPSDYDQYGCAIPFNDLAQTFNHGLKDAVVKLRAALPNATLTYVDIYSLKYDLISQHKKHGFEFPLRTCCGHGGKYNFNVKLGCAGKKRMNGKDVLIGKACKKPEVYVNWDGVHYTQAANNWIFNQIKTDLFVEIMGILHRSSVIKRPNDSMRVILTTFVGVFLGFLIGISFPLLSLTKLGVPPGLVLKVDQMYNTDMKSGGSSQTPENVAFDRSGSGGLNGSSEIWVPSNPRGAERLAPGIVAAESDFYLHRLWGNPNEDLPRKPNYLVTFTVGYNQRDNIDKAVKKFSENFTILLFHYDGRTTEWDDFEWSKRAIHVSARKQSKWWYAKRFLHPDIVAPYDYIFVWDEDLGVENFDAEEYIKLVRKHGLEISQPGLEPVKGLAWQMTKKQDGLEVHKHTVEKAGCFVEIMAPVFSRAAWRCVWYMIQNDLIHGWGLDFAVRKCVEPAHEKIGVVDAQWIVHQGLPSLGSQGETEVGKAPWQGVRERCKKEWTMFQSRLANAEKAYFKSLENHRSNISVRV</sequence>
<keyword evidence="2" id="KW-0732">Signal</keyword>
<dbReference type="EMBL" id="JAGKQH010000018">
    <property type="protein sequence ID" value="KAG6573702.1"/>
    <property type="molecule type" value="Genomic_DNA"/>
</dbReference>
<name>A0AAV6M1N6_9ROSI</name>
<dbReference type="PANTHER" id="PTHR31210:SF68">
    <property type="entry name" value="OS06G0727800 PROTEIN"/>
    <property type="match status" value="1"/>
</dbReference>